<evidence type="ECO:0000256" key="3">
    <source>
        <dbReference type="SAM" id="Coils"/>
    </source>
</evidence>
<evidence type="ECO:0000313" key="6">
    <source>
        <dbReference type="Proteomes" id="UP000094296"/>
    </source>
</evidence>
<evidence type="ECO:0000256" key="2">
    <source>
        <dbReference type="PROSITE-ProRule" id="PRU00284"/>
    </source>
</evidence>
<dbReference type="InterPro" id="IPR029151">
    <property type="entry name" value="Sensor-like_sf"/>
</dbReference>
<sequence>MWWSNKEGIKKLTEKVADYASGNMSEILKPEEYPREIRELASYIAELSETVRQFTKETQVSSSKVVAAVQQVNNAIVNSSDLSKDINSKAEHTKKMTQDIVAAIEQANEQSSEVSAASERITSIATDIYQDSIDTSTYAKHGSTAVAEATSAMEDIEESSQEIQERIRHLTQMTKEIDSFLAAIQGVSVQTNLLALNASIEAARAGEHGRGFAVVAQEIQKLSSDSAAAANSANSLLVQINTGVSEAAKASEHGAKAVEIGTMATATAEENLATILKASASMEKKLSEASEARQLQYEANQKISQFLEDMVSMCVETSNQVEGVTDALIEQEKHLVETQDMGDILSEVANQLVNTTSKITLLDMTDAKKQEVDYKIQKLCKVIQDTAKSSMILTMNADEHMQQLEGLIKREKDLEAAWTNKLNGEFVISLPPAGIANASDRDWFKEARKGEVYVSPIYVSAISYRPCITISMPILADNKKIIGVIGIDVKISDN</sequence>
<dbReference type="Proteomes" id="UP000094296">
    <property type="component" value="Unassembled WGS sequence"/>
</dbReference>
<feature type="domain" description="Methyl-accepting transducer" evidence="4">
    <location>
        <begin position="75"/>
        <end position="311"/>
    </location>
</feature>
<evidence type="ECO:0000256" key="1">
    <source>
        <dbReference type="ARBA" id="ARBA00023224"/>
    </source>
</evidence>
<protein>
    <recommendedName>
        <fullName evidence="4">Methyl-accepting transducer domain-containing protein</fullName>
    </recommendedName>
</protein>
<dbReference type="GO" id="GO:0007165">
    <property type="term" value="P:signal transduction"/>
    <property type="evidence" value="ECO:0007669"/>
    <property type="project" value="UniProtKB-KW"/>
</dbReference>
<dbReference type="Pfam" id="PF00015">
    <property type="entry name" value="MCPsignal"/>
    <property type="match status" value="1"/>
</dbReference>
<dbReference type="PANTHER" id="PTHR32089:SF112">
    <property type="entry name" value="LYSOZYME-LIKE PROTEIN-RELATED"/>
    <property type="match status" value="1"/>
</dbReference>
<accession>A0A1E5G4G8</accession>
<keyword evidence="3" id="KW-0175">Coiled coil</keyword>
<dbReference type="SMART" id="SM00283">
    <property type="entry name" value="MA"/>
    <property type="match status" value="1"/>
</dbReference>
<gene>
    <name evidence="5" type="ORF">BHF68_13005</name>
</gene>
<dbReference type="CDD" id="cd18773">
    <property type="entry name" value="PDC1_HK_sensor"/>
    <property type="match status" value="1"/>
</dbReference>
<keyword evidence="1 2" id="KW-0807">Transducer</keyword>
<organism evidence="5 6">
    <name type="scientific">Desulfuribacillus alkaliarsenatis</name>
    <dbReference type="NCBI Taxonomy" id="766136"/>
    <lineage>
        <taxon>Bacteria</taxon>
        <taxon>Bacillati</taxon>
        <taxon>Bacillota</taxon>
        <taxon>Desulfuribacillia</taxon>
        <taxon>Desulfuribacillales</taxon>
        <taxon>Desulfuribacillaceae</taxon>
        <taxon>Desulfuribacillus</taxon>
    </lineage>
</organism>
<dbReference type="PANTHER" id="PTHR32089">
    <property type="entry name" value="METHYL-ACCEPTING CHEMOTAXIS PROTEIN MCPB"/>
    <property type="match status" value="1"/>
</dbReference>
<evidence type="ECO:0000313" key="5">
    <source>
        <dbReference type="EMBL" id="OEF97981.1"/>
    </source>
</evidence>
<feature type="coiled-coil region" evidence="3">
    <location>
        <begin position="146"/>
        <end position="173"/>
    </location>
</feature>
<dbReference type="EMBL" id="MIJE01000002">
    <property type="protein sequence ID" value="OEF97981.1"/>
    <property type="molecule type" value="Genomic_DNA"/>
</dbReference>
<dbReference type="SUPFAM" id="SSF103190">
    <property type="entry name" value="Sensory domain-like"/>
    <property type="match status" value="1"/>
</dbReference>
<proteinExistence type="predicted"/>
<keyword evidence="6" id="KW-1185">Reference proteome</keyword>
<dbReference type="Gene3D" id="3.30.450.20">
    <property type="entry name" value="PAS domain"/>
    <property type="match status" value="1"/>
</dbReference>
<dbReference type="OrthoDB" id="9816519at2"/>
<dbReference type="GO" id="GO:0016020">
    <property type="term" value="C:membrane"/>
    <property type="evidence" value="ECO:0007669"/>
    <property type="project" value="InterPro"/>
</dbReference>
<dbReference type="AlphaFoldDB" id="A0A1E5G4G8"/>
<name>A0A1E5G4G8_9FIRM</name>
<dbReference type="Gene3D" id="1.10.287.950">
    <property type="entry name" value="Methyl-accepting chemotaxis protein"/>
    <property type="match status" value="1"/>
</dbReference>
<dbReference type="PROSITE" id="PS50111">
    <property type="entry name" value="CHEMOTAXIS_TRANSDUC_2"/>
    <property type="match status" value="1"/>
</dbReference>
<dbReference type="RefSeq" id="WP_069642378.1">
    <property type="nucleotide sequence ID" value="NZ_MIJE01000002.1"/>
</dbReference>
<dbReference type="SUPFAM" id="SSF58104">
    <property type="entry name" value="Methyl-accepting chemotaxis protein (MCP) signaling domain"/>
    <property type="match status" value="1"/>
</dbReference>
<dbReference type="STRING" id="766136.BHF68_13005"/>
<evidence type="ECO:0000259" key="4">
    <source>
        <dbReference type="PROSITE" id="PS50111"/>
    </source>
</evidence>
<dbReference type="Pfam" id="PF22673">
    <property type="entry name" value="MCP-like_PDC_1"/>
    <property type="match status" value="1"/>
</dbReference>
<comment type="caution">
    <text evidence="5">The sequence shown here is derived from an EMBL/GenBank/DDBJ whole genome shotgun (WGS) entry which is preliminary data.</text>
</comment>
<dbReference type="InterPro" id="IPR004089">
    <property type="entry name" value="MCPsignal_dom"/>
</dbReference>
<reference evidence="5 6" key="1">
    <citation type="submission" date="2016-09" db="EMBL/GenBank/DDBJ databases">
        <title>Draft genome sequence for the type strain of Desulfuribacillus alkaliarsenatis AHT28, an obligately anaerobic, sulfidogenic bacterium isolated from Russian soda lake sediments.</title>
        <authorList>
            <person name="Abin C.A."/>
            <person name="Hollibaugh J.T."/>
        </authorList>
    </citation>
    <scope>NUCLEOTIDE SEQUENCE [LARGE SCALE GENOMIC DNA]</scope>
    <source>
        <strain evidence="5 6">AHT28</strain>
    </source>
</reference>